<dbReference type="AlphaFoldDB" id="A0A7J0DTX6"/>
<evidence type="ECO:0000256" key="1">
    <source>
        <dbReference type="SAM" id="MobiDB-lite"/>
    </source>
</evidence>
<evidence type="ECO:0000313" key="3">
    <source>
        <dbReference type="Proteomes" id="UP000585474"/>
    </source>
</evidence>
<sequence length="199" mass="21785">MEDEVTRLPSFLKEDPFSPKSSPSVTLPPIEKVVNIMTLKELEQLRESCSQERVRPLCLLARARWPSTWPPFMPGIIGNSPKGLLRSWDSKSSEVMWYPSFGLSSKPMNKGEDVLAIRASPAKGDKGESRYSQMNTPRVKALELCQSKSEGSVARSTLAKGAVVLGSSLAIRNREAGDTVTLQQGRVASLEGKVVDSIP</sequence>
<feature type="region of interest" description="Disordered" evidence="1">
    <location>
        <begin position="1"/>
        <end position="24"/>
    </location>
</feature>
<proteinExistence type="predicted"/>
<feature type="compositionally biased region" description="Basic and acidic residues" evidence="1">
    <location>
        <begin position="1"/>
        <end position="17"/>
    </location>
</feature>
<dbReference type="OrthoDB" id="10566798at2759"/>
<gene>
    <name evidence="2" type="ORF">Acr_00g0075220</name>
</gene>
<accession>A0A7J0DTX6</accession>
<name>A0A7J0DTX6_9ERIC</name>
<evidence type="ECO:0000313" key="2">
    <source>
        <dbReference type="EMBL" id="GFS41588.1"/>
    </source>
</evidence>
<organism evidence="2 3">
    <name type="scientific">Actinidia rufa</name>
    <dbReference type="NCBI Taxonomy" id="165716"/>
    <lineage>
        <taxon>Eukaryota</taxon>
        <taxon>Viridiplantae</taxon>
        <taxon>Streptophyta</taxon>
        <taxon>Embryophyta</taxon>
        <taxon>Tracheophyta</taxon>
        <taxon>Spermatophyta</taxon>
        <taxon>Magnoliopsida</taxon>
        <taxon>eudicotyledons</taxon>
        <taxon>Gunneridae</taxon>
        <taxon>Pentapetalae</taxon>
        <taxon>asterids</taxon>
        <taxon>Ericales</taxon>
        <taxon>Actinidiaceae</taxon>
        <taxon>Actinidia</taxon>
    </lineage>
</organism>
<comment type="caution">
    <text evidence="2">The sequence shown here is derived from an EMBL/GenBank/DDBJ whole genome shotgun (WGS) entry which is preliminary data.</text>
</comment>
<reference evidence="3" key="1">
    <citation type="submission" date="2019-07" db="EMBL/GenBank/DDBJ databases">
        <title>De Novo Assembly of kiwifruit Actinidia rufa.</title>
        <authorList>
            <person name="Sugita-Konishi S."/>
            <person name="Sato K."/>
            <person name="Mori E."/>
            <person name="Abe Y."/>
            <person name="Kisaki G."/>
            <person name="Hamano K."/>
            <person name="Suezawa K."/>
            <person name="Otani M."/>
            <person name="Fukuda T."/>
            <person name="Manabe T."/>
            <person name="Gomi K."/>
            <person name="Tabuchi M."/>
            <person name="Akimitsu K."/>
            <person name="Kataoka I."/>
        </authorList>
    </citation>
    <scope>NUCLEOTIDE SEQUENCE [LARGE SCALE GENOMIC DNA]</scope>
    <source>
        <strain evidence="3">cv. Fuchu</strain>
    </source>
</reference>
<dbReference type="EMBL" id="BJWL01000384">
    <property type="protein sequence ID" value="GFS41588.1"/>
    <property type="molecule type" value="Genomic_DNA"/>
</dbReference>
<protein>
    <submittedName>
        <fullName evidence="2">Uncharacterized protein</fullName>
    </submittedName>
</protein>
<keyword evidence="3" id="KW-1185">Reference proteome</keyword>
<dbReference type="Proteomes" id="UP000585474">
    <property type="component" value="Unassembled WGS sequence"/>
</dbReference>